<keyword evidence="8" id="KW-0732">Signal</keyword>
<dbReference type="InterPro" id="IPR036942">
    <property type="entry name" value="Beta-barrel_TonB_sf"/>
</dbReference>
<evidence type="ECO:0000256" key="5">
    <source>
        <dbReference type="ARBA" id="ARBA00023136"/>
    </source>
</evidence>
<dbReference type="InterPro" id="IPR039426">
    <property type="entry name" value="TonB-dep_rcpt-like"/>
</dbReference>
<comment type="subcellular location">
    <subcellularLocation>
        <location evidence="1 7">Cell outer membrane</location>
        <topology evidence="1 7">Multi-pass membrane protein</topology>
    </subcellularLocation>
</comment>
<dbReference type="PROSITE" id="PS52016">
    <property type="entry name" value="TONB_DEPENDENT_REC_3"/>
    <property type="match status" value="1"/>
</dbReference>
<dbReference type="InterPro" id="IPR023996">
    <property type="entry name" value="TonB-dep_OMP_SusC/RagA"/>
</dbReference>
<keyword evidence="11" id="KW-1185">Reference proteome</keyword>
<dbReference type="EMBL" id="CP033932">
    <property type="protein sequence ID" value="AZB25989.1"/>
    <property type="molecule type" value="Genomic_DNA"/>
</dbReference>
<dbReference type="Gene3D" id="2.60.40.1120">
    <property type="entry name" value="Carboxypeptidase-like, regulatory domain"/>
    <property type="match status" value="1"/>
</dbReference>
<feature type="domain" description="TonB-dependent receptor plug" evidence="9">
    <location>
        <begin position="115"/>
        <end position="219"/>
    </location>
</feature>
<gene>
    <name evidence="10" type="ORF">EG339_16035</name>
</gene>
<evidence type="ECO:0000313" key="10">
    <source>
        <dbReference type="EMBL" id="AZB25989.1"/>
    </source>
</evidence>
<keyword evidence="6 7" id="KW-0998">Cell outer membrane</keyword>
<protein>
    <submittedName>
        <fullName evidence="10">SusC/RagA family TonB-linked outer membrane protein</fullName>
    </submittedName>
</protein>
<dbReference type="Pfam" id="PF13715">
    <property type="entry name" value="CarbopepD_reg_2"/>
    <property type="match status" value="1"/>
</dbReference>
<evidence type="ECO:0000256" key="6">
    <source>
        <dbReference type="ARBA" id="ARBA00023237"/>
    </source>
</evidence>
<evidence type="ECO:0000256" key="3">
    <source>
        <dbReference type="ARBA" id="ARBA00022452"/>
    </source>
</evidence>
<dbReference type="AlphaFoldDB" id="A0A3G6TDR8"/>
<evidence type="ECO:0000259" key="9">
    <source>
        <dbReference type="Pfam" id="PF07715"/>
    </source>
</evidence>
<dbReference type="NCBIfam" id="TIGR04057">
    <property type="entry name" value="SusC_RagA_signa"/>
    <property type="match status" value="1"/>
</dbReference>
<dbReference type="GeneID" id="99066321"/>
<name>A0A3G6TDR8_9FLAO</name>
<dbReference type="NCBIfam" id="TIGR04056">
    <property type="entry name" value="OMP_RagA_SusC"/>
    <property type="match status" value="1"/>
</dbReference>
<dbReference type="InterPro" id="IPR023997">
    <property type="entry name" value="TonB-dep_OMP_SusC/RagA_CS"/>
</dbReference>
<dbReference type="InterPro" id="IPR012910">
    <property type="entry name" value="Plug_dom"/>
</dbReference>
<dbReference type="SUPFAM" id="SSF49464">
    <property type="entry name" value="Carboxypeptidase regulatory domain-like"/>
    <property type="match status" value="1"/>
</dbReference>
<accession>A0A3G6TDR8</accession>
<evidence type="ECO:0000313" key="11">
    <source>
        <dbReference type="Proteomes" id="UP000271193"/>
    </source>
</evidence>
<proteinExistence type="inferred from homology"/>
<reference evidence="11" key="1">
    <citation type="submission" date="2018-11" db="EMBL/GenBank/DDBJ databases">
        <title>Proposal to divide the Flavobacteriaceae and reorganize its genera based on Amino Acid Identity values calculated from whole genome sequences.</title>
        <authorList>
            <person name="Nicholson A.C."/>
            <person name="Gulvik C.A."/>
            <person name="Whitney A.M."/>
            <person name="Humrighouse B.W."/>
            <person name="Bell M."/>
            <person name="Holmes B."/>
            <person name="Steigerwalt A.G."/>
            <person name="Villarma A."/>
            <person name="Sheth M."/>
            <person name="Batra D."/>
            <person name="Pryor J."/>
            <person name="Bernardet J.-F."/>
            <person name="Hugo C."/>
            <person name="Kampfer P."/>
            <person name="Newman J."/>
            <person name="McQuiston J.R."/>
        </authorList>
    </citation>
    <scope>NUCLEOTIDE SEQUENCE [LARGE SCALE GENOMIC DNA]</scope>
    <source>
        <strain evidence="11">G0229</strain>
    </source>
</reference>
<dbReference type="Gene3D" id="2.170.130.10">
    <property type="entry name" value="TonB-dependent receptor, plug domain"/>
    <property type="match status" value="1"/>
</dbReference>
<dbReference type="RefSeq" id="WP_123870936.1">
    <property type="nucleotide sequence ID" value="NZ_CP033932.1"/>
</dbReference>
<comment type="similarity">
    <text evidence="7">Belongs to the TonB-dependent receptor family.</text>
</comment>
<dbReference type="KEGG" id="cben:EG339_16035"/>
<keyword evidence="4 7" id="KW-0812">Transmembrane</keyword>
<evidence type="ECO:0000256" key="2">
    <source>
        <dbReference type="ARBA" id="ARBA00022448"/>
    </source>
</evidence>
<keyword evidence="5 7" id="KW-0472">Membrane</keyword>
<evidence type="ECO:0000256" key="4">
    <source>
        <dbReference type="ARBA" id="ARBA00022692"/>
    </source>
</evidence>
<keyword evidence="2 7" id="KW-0813">Transport</keyword>
<dbReference type="SUPFAM" id="SSF56935">
    <property type="entry name" value="Porins"/>
    <property type="match status" value="1"/>
</dbReference>
<dbReference type="Proteomes" id="UP000271193">
    <property type="component" value="Chromosome"/>
</dbReference>
<dbReference type="GO" id="GO:0009279">
    <property type="term" value="C:cell outer membrane"/>
    <property type="evidence" value="ECO:0007669"/>
    <property type="project" value="UniProtKB-SubCell"/>
</dbReference>
<dbReference type="Gene3D" id="2.40.170.20">
    <property type="entry name" value="TonB-dependent receptor, beta-barrel domain"/>
    <property type="match status" value="1"/>
</dbReference>
<dbReference type="InterPro" id="IPR037066">
    <property type="entry name" value="Plug_dom_sf"/>
</dbReference>
<organism evidence="10 11">
    <name type="scientific">Chryseobacterium bernardetii</name>
    <dbReference type="NCBI Taxonomy" id="1241978"/>
    <lineage>
        <taxon>Bacteria</taxon>
        <taxon>Pseudomonadati</taxon>
        <taxon>Bacteroidota</taxon>
        <taxon>Flavobacteriia</taxon>
        <taxon>Flavobacteriales</taxon>
        <taxon>Weeksellaceae</taxon>
        <taxon>Chryseobacterium group</taxon>
        <taxon>Chryseobacterium</taxon>
    </lineage>
</organism>
<evidence type="ECO:0000256" key="7">
    <source>
        <dbReference type="PROSITE-ProRule" id="PRU01360"/>
    </source>
</evidence>
<dbReference type="Pfam" id="PF07715">
    <property type="entry name" value="Plug"/>
    <property type="match status" value="1"/>
</dbReference>
<feature type="signal peptide" evidence="8">
    <location>
        <begin position="1"/>
        <end position="18"/>
    </location>
</feature>
<evidence type="ECO:0000256" key="1">
    <source>
        <dbReference type="ARBA" id="ARBA00004571"/>
    </source>
</evidence>
<sequence length="1066" mass="119946">MKNYILLPVIFCSTFIVAQQTVTGKITESTTGKPLSGVAVVIQNINAITNTDKNGIFKFTSPESQLTLIISKAGYESQSLDIQLPLQKELKISLSPKVTVIAEVSISTGYQKIPKERSTGSFSSVDNKLLQQQVTTNIMDRLPAIANGLTVSKGLTEDGQLMIRGLSTMQGPKNPLIVVDNFPYEGSISNINPNIIETVTILKDAAASSIWGARAANGVIVITTKAAKTNQATSVEFTANTTLSTKPDLSYSRQISSSDFIDVEMKLFNQGYYDTDINSASHPTLTPVVSILNKEKQGLLSHNDAMNEINRLNNIDVRDQYKRYMYQPMENRQYALNIFGSTPKLSWTSFIGYDDNTGNLSEEYQRLNARFQNIWKPTEKLTVTTGMYYTNTTTKSGRSAYNSITMRNNWKVPYKQFADDAGNPLVMNYMLDQDYKNSLQGTGLLDWNYYPLTDWMHNIVQNKTNEFILNAGLNYKIVKGLDLDIKYQYQHNNGESSTLYDEQSYYARNYVNNFAKKNTDGSISFIVPKGGIFDKGLSETMVNNLRGQLNYNRNFGKHSINAIAGGEIRETITQYDNNRYYGYNTNTLSNASIDYTNQHPNFVTGSLDFIERGTSLRETNIRFVSLYANAAYTYDKRYTLSGSVRQDASNLFGLKTNQQWNPFWSAGLSWNISNEAFYNFSFLPYLNLRGSYGFNGNIDPSMVAVTTILFDTDLSVYTGGNTARIDKFYNPDLRWETIKMMNIGLDFGLKNNLITGSIEYFTKEGSNLFGTAPLDYTTGVKSMLWNVAGMKGRGMDIELKTKNIDKTVKWNSIINFSIYNDKVTNYYLPTTFANSFVVNSGSIAPISGIVGLPVYGVFAYKWAGLDPQTGDPQGYLDGEVTKDYTKILNSARGIEDLEYFGSAIPTKYGSFINTIAYQQFSLDIGITYKFGYWFRRSSINYTDLIVSRDGHSDYSKRWQNPADELWTNVPSNPYTTNSARDAFYNGSSVLVERGDHIRLQYLTLNYSFRKENLANLPIQNLQLFASANNLGILWKANKAGIDPDYNWGTYSLKPVTTYSIGLRTQF</sequence>
<feature type="chain" id="PRO_5018053586" evidence="8">
    <location>
        <begin position="19"/>
        <end position="1066"/>
    </location>
</feature>
<keyword evidence="3 7" id="KW-1134">Transmembrane beta strand</keyword>
<dbReference type="InterPro" id="IPR008969">
    <property type="entry name" value="CarboxyPept-like_regulatory"/>
</dbReference>
<evidence type="ECO:0000256" key="8">
    <source>
        <dbReference type="SAM" id="SignalP"/>
    </source>
</evidence>